<proteinExistence type="predicted"/>
<accession>A0A1J5PHU3</accession>
<organism evidence="1">
    <name type="scientific">mine drainage metagenome</name>
    <dbReference type="NCBI Taxonomy" id="410659"/>
    <lineage>
        <taxon>unclassified sequences</taxon>
        <taxon>metagenomes</taxon>
        <taxon>ecological metagenomes</taxon>
    </lineage>
</organism>
<sequence>MPWFRSSRTDEGRWAGEAWIDGEPAIGHDLPRKLELLVRRSWGPRQPNPTAGFVLDKRQVPSGGLKVFVAALLKHARRVAPGLDVPFMTPRIEITAIEGACGLFTERDGWVEFVLKPESAVNSAMARAILCHEVCHFILAAHGIRLPDRSDNERLTDVAMFVFGIGAIFLDGFQTEPTTFNPRSYRVGYLSVAGYHFLAREAFRLRASGELQIGIDEDLRGKLLNRLNGNRMAMERYLANARARFPAKTESERIRALLDDFDRGR</sequence>
<comment type="caution">
    <text evidence="1">The sequence shown here is derived from an EMBL/GenBank/DDBJ whole genome shotgun (WGS) entry which is preliminary data.</text>
</comment>
<protein>
    <submittedName>
        <fullName evidence="1">Uncharacterized protein</fullName>
    </submittedName>
</protein>
<name>A0A1J5PHU3_9ZZZZ</name>
<dbReference type="AlphaFoldDB" id="A0A1J5PHU3"/>
<reference evidence="1" key="1">
    <citation type="submission" date="2016-10" db="EMBL/GenBank/DDBJ databases">
        <title>Sequence of Gallionella enrichment culture.</title>
        <authorList>
            <person name="Poehlein A."/>
            <person name="Muehling M."/>
            <person name="Daniel R."/>
        </authorList>
    </citation>
    <scope>NUCLEOTIDE SEQUENCE</scope>
</reference>
<gene>
    <name evidence="1" type="ORF">GALL_510550</name>
</gene>
<evidence type="ECO:0000313" key="1">
    <source>
        <dbReference type="EMBL" id="OIQ67367.1"/>
    </source>
</evidence>
<dbReference type="EMBL" id="MLJW01005972">
    <property type="protein sequence ID" value="OIQ67367.1"/>
    <property type="molecule type" value="Genomic_DNA"/>
</dbReference>